<name>A0A392RVW3_9FABA</name>
<dbReference type="AlphaFoldDB" id="A0A392RVW3"/>
<protein>
    <submittedName>
        <fullName evidence="1">Uncharacterized protein</fullName>
    </submittedName>
</protein>
<evidence type="ECO:0000313" key="2">
    <source>
        <dbReference type="Proteomes" id="UP000265520"/>
    </source>
</evidence>
<comment type="caution">
    <text evidence="1">The sequence shown here is derived from an EMBL/GenBank/DDBJ whole genome shotgun (WGS) entry which is preliminary data.</text>
</comment>
<dbReference type="Proteomes" id="UP000265520">
    <property type="component" value="Unassembled WGS sequence"/>
</dbReference>
<reference evidence="1 2" key="1">
    <citation type="journal article" date="2018" name="Front. Plant Sci.">
        <title>Red Clover (Trifolium pratense) and Zigzag Clover (T. medium) - A Picture of Genomic Similarities and Differences.</title>
        <authorList>
            <person name="Dluhosova J."/>
            <person name="Istvanek J."/>
            <person name="Nedelnik J."/>
            <person name="Repkova J."/>
        </authorList>
    </citation>
    <scope>NUCLEOTIDE SEQUENCE [LARGE SCALE GENOMIC DNA]</scope>
    <source>
        <strain evidence="2">cv. 10/8</strain>
        <tissue evidence="1">Leaf</tissue>
    </source>
</reference>
<feature type="non-terminal residue" evidence="1">
    <location>
        <position position="1"/>
    </location>
</feature>
<evidence type="ECO:0000313" key="1">
    <source>
        <dbReference type="EMBL" id="MCI40519.1"/>
    </source>
</evidence>
<organism evidence="1 2">
    <name type="scientific">Trifolium medium</name>
    <dbReference type="NCBI Taxonomy" id="97028"/>
    <lineage>
        <taxon>Eukaryota</taxon>
        <taxon>Viridiplantae</taxon>
        <taxon>Streptophyta</taxon>
        <taxon>Embryophyta</taxon>
        <taxon>Tracheophyta</taxon>
        <taxon>Spermatophyta</taxon>
        <taxon>Magnoliopsida</taxon>
        <taxon>eudicotyledons</taxon>
        <taxon>Gunneridae</taxon>
        <taxon>Pentapetalae</taxon>
        <taxon>rosids</taxon>
        <taxon>fabids</taxon>
        <taxon>Fabales</taxon>
        <taxon>Fabaceae</taxon>
        <taxon>Papilionoideae</taxon>
        <taxon>50 kb inversion clade</taxon>
        <taxon>NPAAA clade</taxon>
        <taxon>Hologalegina</taxon>
        <taxon>IRL clade</taxon>
        <taxon>Trifolieae</taxon>
        <taxon>Trifolium</taxon>
    </lineage>
</organism>
<keyword evidence="2" id="KW-1185">Reference proteome</keyword>
<proteinExistence type="predicted"/>
<dbReference type="EMBL" id="LXQA010280751">
    <property type="protein sequence ID" value="MCI40519.1"/>
    <property type="molecule type" value="Genomic_DNA"/>
</dbReference>
<sequence>KSETGSLAGREKARTYCWPAGHPRSSQQVSVCCQDMLAGRAGAEVSPIYRVKPPLSPHFHYLLSRKFISKTP</sequence>
<accession>A0A392RVW3</accession>